<feature type="binding site" evidence="7">
    <location>
        <position position="94"/>
    </location>
    <ligand>
        <name>chlorophyll a</name>
        <dbReference type="ChEBI" id="CHEBI:58416"/>
        <label>1</label>
    </ligand>
</feature>
<evidence type="ECO:0000256" key="3">
    <source>
        <dbReference type="ARBA" id="ARBA00005933"/>
    </source>
</evidence>
<feature type="binding site" evidence="7">
    <location>
        <position position="205"/>
    </location>
    <ligand>
        <name>chlorophyll a</name>
        <dbReference type="ChEBI" id="CHEBI:58416"/>
        <label>1</label>
    </ligand>
</feature>
<dbReference type="GO" id="GO:0016168">
    <property type="term" value="F:chlorophyll binding"/>
    <property type="evidence" value="ECO:0007669"/>
    <property type="project" value="UniProtKB-KW"/>
</dbReference>
<gene>
    <name evidence="9" type="ORF">NSK_007046</name>
</gene>
<comment type="similarity">
    <text evidence="3">Belongs to the fucoxanthin chlorophyll protein family.</text>
</comment>
<evidence type="ECO:0000256" key="6">
    <source>
        <dbReference type="ARBA" id="ARBA00022640"/>
    </source>
</evidence>
<keyword evidence="10" id="KW-1185">Reference proteome</keyword>
<dbReference type="AlphaFoldDB" id="A0A4D9CZ48"/>
<keyword evidence="5" id="KW-0602">Photosynthesis</keyword>
<accession>A0A4D9CZ48</accession>
<feature type="binding site" evidence="7">
    <location>
        <position position="223"/>
    </location>
    <ligand>
        <name>chlorophyll a</name>
        <dbReference type="ChEBI" id="CHEBI:58416"/>
        <label>1</label>
    </ligand>
</feature>
<comment type="subcellular location">
    <subcellularLocation>
        <location evidence="2">Plastid</location>
        <location evidence="2">Chloroplast</location>
    </subcellularLocation>
</comment>
<evidence type="ECO:0000256" key="7">
    <source>
        <dbReference type="PIRSR" id="PIRSR601344-1"/>
    </source>
</evidence>
<evidence type="ECO:0000256" key="8">
    <source>
        <dbReference type="SAM" id="SignalP"/>
    </source>
</evidence>
<comment type="function">
    <text evidence="1">The light-harvesting complex (LHC) functions as a light receptor, it captures and delivers excitation energy to photosystems with which it is closely associated. Energy is transferred from the carotenoid and chlorophyll C (or B) to chlorophyll A and the photosynthetic reaction centers where it is used to synthesize ATP and reducing power.</text>
</comment>
<dbReference type="SUPFAM" id="SSF103511">
    <property type="entry name" value="Chlorophyll a-b binding protein"/>
    <property type="match status" value="1"/>
</dbReference>
<proteinExistence type="inferred from homology"/>
<dbReference type="InterPro" id="IPR001344">
    <property type="entry name" value="Chloro_AB-bd_pln"/>
</dbReference>
<dbReference type="Proteomes" id="UP000355283">
    <property type="component" value="Unassembled WGS sequence"/>
</dbReference>
<feature type="binding site" evidence="7">
    <location>
        <position position="129"/>
    </location>
    <ligand>
        <name>chlorophyll a</name>
        <dbReference type="ChEBI" id="CHEBI:58416"/>
        <label>1</label>
    </ligand>
</feature>
<feature type="binding site" evidence="7">
    <location>
        <position position="211"/>
    </location>
    <ligand>
        <name>chlorophyll a</name>
        <dbReference type="ChEBI" id="CHEBI:58416"/>
        <label>1</label>
    </ligand>
</feature>
<keyword evidence="4" id="KW-0150">Chloroplast</keyword>
<feature type="binding site" evidence="7">
    <location>
        <position position="97"/>
    </location>
    <ligand>
        <name>chlorophyll a</name>
        <dbReference type="ChEBI" id="CHEBI:58416"/>
        <label>1</label>
    </ligand>
</feature>
<dbReference type="EMBL" id="SDOX01000122">
    <property type="protein sequence ID" value="TFJ81799.1"/>
    <property type="molecule type" value="Genomic_DNA"/>
</dbReference>
<organism evidence="9 10">
    <name type="scientific">Nannochloropsis salina CCMP1776</name>
    <dbReference type="NCBI Taxonomy" id="1027361"/>
    <lineage>
        <taxon>Eukaryota</taxon>
        <taxon>Sar</taxon>
        <taxon>Stramenopiles</taxon>
        <taxon>Ochrophyta</taxon>
        <taxon>Eustigmatophyceae</taxon>
        <taxon>Eustigmatales</taxon>
        <taxon>Monodopsidaceae</taxon>
        <taxon>Microchloropsis</taxon>
        <taxon>Microchloropsis salina</taxon>
    </lineage>
</organism>
<dbReference type="Gene3D" id="1.10.3460.10">
    <property type="entry name" value="Chlorophyll a/b binding protein domain"/>
    <property type="match status" value="1"/>
</dbReference>
<sequence length="237" mass="26055">MIAQPARLLFCVALPALATAFLARAPTTVPHTHSVRKGRTVVMESISEFLKFDAKLGELEVTKAGVSAPFGFFDPLNFYGGKSIRQKKKLRESELKHGRVAMMAVLGIFVQELWHPLLAGDDFETALSQYYGVTEFIPDFGAGALFVLSLFEFKSIAMGWDPVEETLKEPKIAGMRDDYVAGDLQYDPLGFCPDDDEAFVRMRTKELNNGRMAMIAAIGIIGQELATGVPVVKSLFG</sequence>
<feature type="binding site" evidence="7">
    <location>
        <position position="209"/>
    </location>
    <ligand>
        <name>chlorophyll a</name>
        <dbReference type="ChEBI" id="CHEBI:58416"/>
        <label>1</label>
    </ligand>
</feature>
<feature type="binding site" description="axial binding residue" evidence="7">
    <location>
        <position position="99"/>
    </location>
    <ligand>
        <name>chlorophyll b</name>
        <dbReference type="ChEBI" id="CHEBI:61721"/>
        <label>1</label>
    </ligand>
    <ligandPart>
        <name>Mg</name>
        <dbReference type="ChEBI" id="CHEBI:25107"/>
    </ligandPart>
</feature>
<feature type="chain" id="PRO_5020038500" description="Plastid light harvesting protein" evidence="8">
    <location>
        <begin position="21"/>
        <end position="237"/>
    </location>
</feature>
<evidence type="ECO:0000256" key="2">
    <source>
        <dbReference type="ARBA" id="ARBA00004229"/>
    </source>
</evidence>
<reference evidence="9 10" key="1">
    <citation type="submission" date="2019-01" db="EMBL/GenBank/DDBJ databases">
        <title>Nuclear Genome Assembly of the Microalgal Biofuel strain Nannochloropsis salina CCMP1776.</title>
        <authorList>
            <person name="Hovde B."/>
        </authorList>
    </citation>
    <scope>NUCLEOTIDE SEQUENCE [LARGE SCALE GENOMIC DNA]</scope>
    <source>
        <strain evidence="9 10">CCMP1776</strain>
    </source>
</reference>
<keyword evidence="7" id="KW-0157">Chromophore</keyword>
<dbReference type="GO" id="GO:0009507">
    <property type="term" value="C:chloroplast"/>
    <property type="evidence" value="ECO:0007669"/>
    <property type="project" value="UniProtKB-SubCell"/>
</dbReference>
<dbReference type="Pfam" id="PF00504">
    <property type="entry name" value="Chloroa_b-bind"/>
    <property type="match status" value="1"/>
</dbReference>
<dbReference type="GO" id="GO:0009765">
    <property type="term" value="P:photosynthesis, light harvesting"/>
    <property type="evidence" value="ECO:0007669"/>
    <property type="project" value="InterPro"/>
</dbReference>
<evidence type="ECO:0000256" key="4">
    <source>
        <dbReference type="ARBA" id="ARBA00022528"/>
    </source>
</evidence>
<protein>
    <recommendedName>
        <fullName evidence="11">Plastid light harvesting protein</fullName>
    </recommendedName>
</protein>
<keyword evidence="8" id="KW-0732">Signal</keyword>
<feature type="signal peptide" evidence="8">
    <location>
        <begin position="1"/>
        <end position="20"/>
    </location>
</feature>
<evidence type="ECO:0008006" key="11">
    <source>
        <dbReference type="Google" id="ProtNLM"/>
    </source>
</evidence>
<dbReference type="PANTHER" id="PTHR21649">
    <property type="entry name" value="CHLOROPHYLL A/B BINDING PROTEIN"/>
    <property type="match status" value="1"/>
</dbReference>
<keyword evidence="6" id="KW-0934">Plastid</keyword>
<dbReference type="GO" id="GO:0016020">
    <property type="term" value="C:membrane"/>
    <property type="evidence" value="ECO:0007669"/>
    <property type="project" value="InterPro"/>
</dbReference>
<evidence type="ECO:0000313" key="10">
    <source>
        <dbReference type="Proteomes" id="UP000355283"/>
    </source>
</evidence>
<evidence type="ECO:0000256" key="5">
    <source>
        <dbReference type="ARBA" id="ARBA00022531"/>
    </source>
</evidence>
<dbReference type="InterPro" id="IPR022796">
    <property type="entry name" value="Chloroa_b-bind"/>
</dbReference>
<evidence type="ECO:0000313" key="9">
    <source>
        <dbReference type="EMBL" id="TFJ81799.1"/>
    </source>
</evidence>
<evidence type="ECO:0000256" key="1">
    <source>
        <dbReference type="ARBA" id="ARBA00004022"/>
    </source>
</evidence>
<keyword evidence="7" id="KW-0148">Chlorophyll</keyword>
<dbReference type="OrthoDB" id="185541at2759"/>
<comment type="caution">
    <text evidence="9">The sequence shown here is derived from an EMBL/GenBank/DDBJ whole genome shotgun (WGS) entry which is preliminary data.</text>
</comment>
<feature type="binding site" evidence="7">
    <location>
        <position position="206"/>
    </location>
    <ligand>
        <name>chlorophyll a</name>
        <dbReference type="ChEBI" id="CHEBI:58416"/>
        <label>1</label>
    </ligand>
</feature>
<name>A0A4D9CZ48_9STRA</name>